<dbReference type="AlphaFoldDB" id="A0A9P7N7U2"/>
<name>A0A9P7N7U2_9HYPO</name>
<organism evidence="2 3">
    <name type="scientific">Claviceps pusilla</name>
    <dbReference type="NCBI Taxonomy" id="123648"/>
    <lineage>
        <taxon>Eukaryota</taxon>
        <taxon>Fungi</taxon>
        <taxon>Dikarya</taxon>
        <taxon>Ascomycota</taxon>
        <taxon>Pezizomycotina</taxon>
        <taxon>Sordariomycetes</taxon>
        <taxon>Hypocreomycetidae</taxon>
        <taxon>Hypocreales</taxon>
        <taxon>Clavicipitaceae</taxon>
        <taxon>Claviceps</taxon>
    </lineage>
</organism>
<evidence type="ECO:0000313" key="2">
    <source>
        <dbReference type="EMBL" id="KAG5999684.1"/>
    </source>
</evidence>
<evidence type="ECO:0000313" key="3">
    <source>
        <dbReference type="Proteomes" id="UP000748025"/>
    </source>
</evidence>
<dbReference type="EMBL" id="SRPW01001648">
    <property type="protein sequence ID" value="KAG5999684.1"/>
    <property type="molecule type" value="Genomic_DNA"/>
</dbReference>
<comment type="caution">
    <text evidence="2">The sequence shown here is derived from an EMBL/GenBank/DDBJ whole genome shotgun (WGS) entry which is preliminary data.</text>
</comment>
<keyword evidence="1" id="KW-0732">Signal</keyword>
<feature type="chain" id="PRO_5040458652" evidence="1">
    <location>
        <begin position="26"/>
        <end position="176"/>
    </location>
</feature>
<evidence type="ECO:0000256" key="1">
    <source>
        <dbReference type="SAM" id="SignalP"/>
    </source>
</evidence>
<proteinExistence type="predicted"/>
<protein>
    <submittedName>
        <fullName evidence="2">Uncharacterized protein</fullName>
    </submittedName>
</protein>
<dbReference type="OrthoDB" id="4991875at2759"/>
<feature type="signal peptide" evidence="1">
    <location>
        <begin position="1"/>
        <end position="25"/>
    </location>
</feature>
<feature type="non-terminal residue" evidence="2">
    <location>
        <position position="176"/>
    </location>
</feature>
<keyword evidence="3" id="KW-1185">Reference proteome</keyword>
<reference evidence="2" key="1">
    <citation type="journal article" date="2020" name="bioRxiv">
        <title>Whole genome comparisons of ergot fungi reveals the divergence and evolution of species within the genus Claviceps are the result of varying mechanisms driving genome evolution and host range expansion.</title>
        <authorList>
            <person name="Wyka S.A."/>
            <person name="Mondo S.J."/>
            <person name="Liu M."/>
            <person name="Dettman J."/>
            <person name="Nalam V."/>
            <person name="Broders K.D."/>
        </authorList>
    </citation>
    <scope>NUCLEOTIDE SEQUENCE</scope>
    <source>
        <strain evidence="2">CCC 602</strain>
    </source>
</reference>
<gene>
    <name evidence="2" type="ORF">E4U43_001923</name>
</gene>
<dbReference type="Proteomes" id="UP000748025">
    <property type="component" value="Unassembled WGS sequence"/>
</dbReference>
<sequence length="176" mass="18742">MPRLKVAVPQALAFLLLVAASICGASEDASPTPAMTTAPVFIPYYSEDQWSAMRGSIIAVVGLDMAGTRMTIDEDDGGGGKLGRRFGSIGCFQRTAPTGFPTKLPTRIEAATFFASRATCLDSEWTLMPNKTASETTFTIFCPTATQVACDLSLEFPFIIVEGPSTLKFHGTLTST</sequence>
<accession>A0A9P7N7U2</accession>